<gene>
    <name evidence="2" type="ORF">ONE63_001018</name>
</gene>
<proteinExistence type="predicted"/>
<feature type="compositionally biased region" description="Low complexity" evidence="1">
    <location>
        <begin position="25"/>
        <end position="37"/>
    </location>
</feature>
<dbReference type="Proteomes" id="UP001075354">
    <property type="component" value="Chromosome 10"/>
</dbReference>
<organism evidence="2 3">
    <name type="scientific">Megalurothrips usitatus</name>
    <name type="common">bean blossom thrips</name>
    <dbReference type="NCBI Taxonomy" id="439358"/>
    <lineage>
        <taxon>Eukaryota</taxon>
        <taxon>Metazoa</taxon>
        <taxon>Ecdysozoa</taxon>
        <taxon>Arthropoda</taxon>
        <taxon>Hexapoda</taxon>
        <taxon>Insecta</taxon>
        <taxon>Pterygota</taxon>
        <taxon>Neoptera</taxon>
        <taxon>Paraneoptera</taxon>
        <taxon>Thysanoptera</taxon>
        <taxon>Terebrantia</taxon>
        <taxon>Thripoidea</taxon>
        <taxon>Thripidae</taxon>
        <taxon>Megalurothrips</taxon>
    </lineage>
</organism>
<dbReference type="EMBL" id="JAPTSV010000010">
    <property type="protein sequence ID" value="KAJ1523125.1"/>
    <property type="molecule type" value="Genomic_DNA"/>
</dbReference>
<evidence type="ECO:0000256" key="1">
    <source>
        <dbReference type="SAM" id="MobiDB-lite"/>
    </source>
</evidence>
<dbReference type="AlphaFoldDB" id="A0AAV7XAV9"/>
<accession>A0AAV7XAV9</accession>
<keyword evidence="3" id="KW-1185">Reference proteome</keyword>
<name>A0AAV7XAV9_9NEOP</name>
<evidence type="ECO:0000313" key="3">
    <source>
        <dbReference type="Proteomes" id="UP001075354"/>
    </source>
</evidence>
<reference evidence="2" key="1">
    <citation type="submission" date="2022-12" db="EMBL/GenBank/DDBJ databases">
        <title>Chromosome-level genome assembly of the bean flower thrips Megalurothrips usitatus.</title>
        <authorList>
            <person name="Ma L."/>
            <person name="Liu Q."/>
            <person name="Li H."/>
            <person name="Cai W."/>
        </authorList>
    </citation>
    <scope>NUCLEOTIDE SEQUENCE</scope>
    <source>
        <strain evidence="2">Cailab_2022a</strain>
    </source>
</reference>
<feature type="compositionally biased region" description="Basic and acidic residues" evidence="1">
    <location>
        <begin position="38"/>
        <end position="61"/>
    </location>
</feature>
<protein>
    <submittedName>
        <fullName evidence="2">Uncharacterized protein</fullName>
    </submittedName>
</protein>
<feature type="region of interest" description="Disordered" evidence="1">
    <location>
        <begin position="14"/>
        <end position="61"/>
    </location>
</feature>
<evidence type="ECO:0000313" key="2">
    <source>
        <dbReference type="EMBL" id="KAJ1523125.1"/>
    </source>
</evidence>
<comment type="caution">
    <text evidence="2">The sequence shown here is derived from an EMBL/GenBank/DDBJ whole genome shotgun (WGS) entry which is preliminary data.</text>
</comment>
<sequence length="164" mass="18492">MFQSRKMNFMLQQQTLTSSVSPMTPLKNDSLSSLKSPSLDDEKINSVKRKTSWEGDSSDKRLRMMTHHTRKFGLQPTLHTREFGLQLTFHTKKVRTSADLPEKKVEASDDPVKNVNLSTKTSADQVKTADKVALLILDALKEKMKLRTDGSPASICLRCLICIL</sequence>